<gene>
    <name evidence="1" type="ORF">Adt_20625</name>
</gene>
<dbReference type="SUPFAM" id="SSF56672">
    <property type="entry name" value="DNA/RNA polymerases"/>
    <property type="match status" value="1"/>
</dbReference>
<evidence type="ECO:0000313" key="2">
    <source>
        <dbReference type="Proteomes" id="UP001604336"/>
    </source>
</evidence>
<reference evidence="2" key="1">
    <citation type="submission" date="2024-07" db="EMBL/GenBank/DDBJ databases">
        <title>Two chromosome-level genome assemblies of Korean endemic species Abeliophyllum distichum and Forsythia ovata (Oleaceae).</title>
        <authorList>
            <person name="Jang H."/>
        </authorList>
    </citation>
    <scope>NUCLEOTIDE SEQUENCE [LARGE SCALE GENOMIC DNA]</scope>
</reference>
<dbReference type="Gene3D" id="3.30.70.270">
    <property type="match status" value="1"/>
</dbReference>
<dbReference type="EMBL" id="JBFOLK010000006">
    <property type="protein sequence ID" value="KAL2505004.1"/>
    <property type="molecule type" value="Genomic_DNA"/>
</dbReference>
<name>A0ABD1SX58_9LAMI</name>
<proteinExistence type="predicted"/>
<evidence type="ECO:0000313" key="1">
    <source>
        <dbReference type="EMBL" id="KAL2505004.1"/>
    </source>
</evidence>
<dbReference type="InterPro" id="IPR043502">
    <property type="entry name" value="DNA/RNA_pol_sf"/>
</dbReference>
<accession>A0ABD1SX58</accession>
<protein>
    <submittedName>
        <fullName evidence="1">Uncharacterized protein</fullName>
    </submittedName>
</protein>
<sequence length="154" mass="17749">MTFLKDNVDVFAWEHADMEGIDHKVACHRLNTSTDVKLKQQRRRLLNPKRDIEANLEKIRALQEMRSPTKIKEVQSIIGRIAALSRFVSKSTDKCKPFFDDLHSGNEFKRNEAFQLAFEGLKVQLAQPPLLPKLMTEERLILYLAVSKHSISSC</sequence>
<dbReference type="AlphaFoldDB" id="A0ABD1SX58"/>
<organism evidence="1 2">
    <name type="scientific">Abeliophyllum distichum</name>
    <dbReference type="NCBI Taxonomy" id="126358"/>
    <lineage>
        <taxon>Eukaryota</taxon>
        <taxon>Viridiplantae</taxon>
        <taxon>Streptophyta</taxon>
        <taxon>Embryophyta</taxon>
        <taxon>Tracheophyta</taxon>
        <taxon>Spermatophyta</taxon>
        <taxon>Magnoliopsida</taxon>
        <taxon>eudicotyledons</taxon>
        <taxon>Gunneridae</taxon>
        <taxon>Pentapetalae</taxon>
        <taxon>asterids</taxon>
        <taxon>lamiids</taxon>
        <taxon>Lamiales</taxon>
        <taxon>Oleaceae</taxon>
        <taxon>Forsythieae</taxon>
        <taxon>Abeliophyllum</taxon>
    </lineage>
</organism>
<dbReference type="InterPro" id="IPR043128">
    <property type="entry name" value="Rev_trsase/Diguanyl_cyclase"/>
</dbReference>
<comment type="caution">
    <text evidence="1">The sequence shown here is derived from an EMBL/GenBank/DDBJ whole genome shotgun (WGS) entry which is preliminary data.</text>
</comment>
<dbReference type="Proteomes" id="UP001604336">
    <property type="component" value="Unassembled WGS sequence"/>
</dbReference>
<keyword evidence="2" id="KW-1185">Reference proteome</keyword>